<accession>A0A0K8P559</accession>
<dbReference type="GO" id="GO:0009279">
    <property type="term" value="C:cell outer membrane"/>
    <property type="evidence" value="ECO:0007669"/>
    <property type="project" value="UniProtKB-SubCell"/>
</dbReference>
<evidence type="ECO:0000256" key="1">
    <source>
        <dbReference type="ARBA" id="ARBA00004459"/>
    </source>
</evidence>
<organism evidence="14 15">
    <name type="scientific">Piscinibacter sakaiensis</name>
    <name type="common">Ideonella sakaiensis</name>
    <dbReference type="NCBI Taxonomy" id="1547922"/>
    <lineage>
        <taxon>Bacteria</taxon>
        <taxon>Pseudomonadati</taxon>
        <taxon>Pseudomonadota</taxon>
        <taxon>Betaproteobacteria</taxon>
        <taxon>Burkholderiales</taxon>
        <taxon>Sphaerotilaceae</taxon>
        <taxon>Piscinibacter</taxon>
    </lineage>
</organism>
<comment type="subunit">
    <text evidence="3">Monomer.</text>
</comment>
<dbReference type="AlphaFoldDB" id="A0A0K8P559"/>
<evidence type="ECO:0000256" key="2">
    <source>
        <dbReference type="ARBA" id="ARBA00009696"/>
    </source>
</evidence>
<sequence length="198" mass="20776">MSLERRPEGEHPRTRPTDGLRAAPADPARRRLGLALGGLVVLAGCATPPRPADGALSGRLAVRVDAQPGQAARSLSVAFELRGTPARGELDLTTPLGSLVAQARWSPGRASLVTTQGERGFDDLDALSREALGEVVPLAAMFDWLRGRPWPQAPSQPEAGGFAQLGWTVDTARLADAIVTARRAAAPAVTVRAVLDRG</sequence>
<evidence type="ECO:0000256" key="11">
    <source>
        <dbReference type="ARBA" id="ARBA00023237"/>
    </source>
</evidence>
<comment type="subcellular location">
    <subcellularLocation>
        <location evidence="1">Cell outer membrane</location>
        <topology evidence="1">Lipid-anchor</topology>
    </subcellularLocation>
</comment>
<reference evidence="15" key="1">
    <citation type="submission" date="2015-07" db="EMBL/GenBank/DDBJ databases">
        <title>Discovery of a poly(ethylene terephthalate assimilation.</title>
        <authorList>
            <person name="Yoshida S."/>
            <person name="Hiraga K."/>
            <person name="Takehana T."/>
            <person name="Taniguchi I."/>
            <person name="Yamaji H."/>
            <person name="Maeda Y."/>
            <person name="Toyohara K."/>
            <person name="Miyamoto K."/>
            <person name="Kimura Y."/>
            <person name="Oda K."/>
        </authorList>
    </citation>
    <scope>NUCLEOTIDE SEQUENCE [LARGE SCALE GENOMIC DNA]</scope>
    <source>
        <strain evidence="15">NBRC 110686 / TISTR 2288 / 201-F6</strain>
    </source>
</reference>
<evidence type="ECO:0000256" key="13">
    <source>
        <dbReference type="SAM" id="MobiDB-lite"/>
    </source>
</evidence>
<proteinExistence type="inferred from homology"/>
<evidence type="ECO:0000313" key="14">
    <source>
        <dbReference type="EMBL" id="GAP37706.1"/>
    </source>
</evidence>
<dbReference type="EMBL" id="BBYR01000055">
    <property type="protein sequence ID" value="GAP37706.1"/>
    <property type="molecule type" value="Genomic_DNA"/>
</dbReference>
<evidence type="ECO:0000256" key="6">
    <source>
        <dbReference type="ARBA" id="ARBA00022729"/>
    </source>
</evidence>
<evidence type="ECO:0000256" key="8">
    <source>
        <dbReference type="ARBA" id="ARBA00023136"/>
    </source>
</evidence>
<evidence type="ECO:0000256" key="5">
    <source>
        <dbReference type="ARBA" id="ARBA00022448"/>
    </source>
</evidence>
<dbReference type="InterPro" id="IPR029046">
    <property type="entry name" value="LolA/LolB/LppX"/>
</dbReference>
<dbReference type="Proteomes" id="UP000037660">
    <property type="component" value="Unassembled WGS sequence"/>
</dbReference>
<protein>
    <recommendedName>
        <fullName evidence="4">Outer-membrane lipoprotein LolB</fullName>
    </recommendedName>
</protein>
<evidence type="ECO:0000256" key="4">
    <source>
        <dbReference type="ARBA" id="ARBA00016202"/>
    </source>
</evidence>
<evidence type="ECO:0000256" key="3">
    <source>
        <dbReference type="ARBA" id="ARBA00011245"/>
    </source>
</evidence>
<keyword evidence="9" id="KW-0564">Palmitate</keyword>
<feature type="region of interest" description="Disordered" evidence="13">
    <location>
        <begin position="1"/>
        <end position="26"/>
    </location>
</feature>
<dbReference type="RefSeq" id="WP_231638206.1">
    <property type="nucleotide sequence ID" value="NZ_BBYR01000055.1"/>
</dbReference>
<keyword evidence="5" id="KW-0813">Transport</keyword>
<gene>
    <name evidence="14" type="ORF">ISF6_3651</name>
</gene>
<dbReference type="Pfam" id="PF03550">
    <property type="entry name" value="LolB"/>
    <property type="match status" value="1"/>
</dbReference>
<dbReference type="SUPFAM" id="SSF89392">
    <property type="entry name" value="Prokaryotic lipoproteins and lipoprotein localization factors"/>
    <property type="match status" value="1"/>
</dbReference>
<dbReference type="InterPro" id="IPR004565">
    <property type="entry name" value="OM_lipoprot_LolB"/>
</dbReference>
<evidence type="ECO:0000256" key="12">
    <source>
        <dbReference type="ARBA" id="ARBA00023288"/>
    </source>
</evidence>
<evidence type="ECO:0000256" key="10">
    <source>
        <dbReference type="ARBA" id="ARBA00023186"/>
    </source>
</evidence>
<dbReference type="GO" id="GO:0015031">
    <property type="term" value="P:protein transport"/>
    <property type="evidence" value="ECO:0007669"/>
    <property type="project" value="UniProtKB-KW"/>
</dbReference>
<evidence type="ECO:0000256" key="9">
    <source>
        <dbReference type="ARBA" id="ARBA00023139"/>
    </source>
</evidence>
<keyword evidence="15" id="KW-1185">Reference proteome</keyword>
<evidence type="ECO:0000313" key="15">
    <source>
        <dbReference type="Proteomes" id="UP000037660"/>
    </source>
</evidence>
<keyword evidence="10" id="KW-0143">Chaperone</keyword>
<keyword evidence="11" id="KW-0998">Cell outer membrane</keyword>
<keyword evidence="8" id="KW-0472">Membrane</keyword>
<comment type="similarity">
    <text evidence="2">Belongs to the LolB family.</text>
</comment>
<feature type="compositionally biased region" description="Basic and acidic residues" evidence="13">
    <location>
        <begin position="1"/>
        <end position="18"/>
    </location>
</feature>
<keyword evidence="6" id="KW-0732">Signal</keyword>
<evidence type="ECO:0000256" key="7">
    <source>
        <dbReference type="ARBA" id="ARBA00022927"/>
    </source>
</evidence>
<comment type="caution">
    <text evidence="14">The sequence shown here is derived from an EMBL/GenBank/DDBJ whole genome shotgun (WGS) entry which is preliminary data.</text>
</comment>
<keyword evidence="7" id="KW-0653">Protein transport</keyword>
<dbReference type="Gene3D" id="2.50.20.10">
    <property type="entry name" value="Lipoprotein localisation LolA/LolB/LppX"/>
    <property type="match status" value="1"/>
</dbReference>
<dbReference type="STRING" id="1547922.ISF6_3651"/>
<name>A0A0K8P559_PISS1</name>
<reference evidence="14 15" key="2">
    <citation type="journal article" date="2016" name="Science">
        <title>A bacterium that degrades and assimilates poly(ethylene terephthalate).</title>
        <authorList>
            <person name="Yoshida S."/>
            <person name="Hiraga K."/>
            <person name="Takehana T."/>
            <person name="Taniguchi I."/>
            <person name="Yamaji H."/>
            <person name="Maeda Y."/>
            <person name="Toyohara K."/>
            <person name="Miyamoto K."/>
            <person name="Kimura Y."/>
            <person name="Oda K."/>
        </authorList>
    </citation>
    <scope>NUCLEOTIDE SEQUENCE [LARGE SCALE GENOMIC DNA]</scope>
    <source>
        <strain evidence="15">NBRC 110686 / TISTR 2288 / 201-F6</strain>
    </source>
</reference>
<keyword evidence="12 14" id="KW-0449">Lipoprotein</keyword>